<evidence type="ECO:0000256" key="3">
    <source>
        <dbReference type="ARBA" id="ARBA00022801"/>
    </source>
</evidence>
<keyword evidence="2" id="KW-0479">Metal-binding</keyword>
<dbReference type="InterPro" id="IPR024607">
    <property type="entry name" value="Sulfatase_CS"/>
</dbReference>
<dbReference type="SUPFAM" id="SSF53649">
    <property type="entry name" value="Alkaline phosphatase-like"/>
    <property type="match status" value="1"/>
</dbReference>
<dbReference type="Pfam" id="PF00884">
    <property type="entry name" value="Sulfatase"/>
    <property type="match status" value="1"/>
</dbReference>
<reference evidence="6 7" key="1">
    <citation type="submission" date="2020-08" db="EMBL/GenBank/DDBJ databases">
        <title>Cohnella phylogeny.</title>
        <authorList>
            <person name="Dunlap C."/>
        </authorList>
    </citation>
    <scope>NUCLEOTIDE SEQUENCE [LARGE SCALE GENOMIC DNA]</scope>
    <source>
        <strain evidence="6 7">CBP 2801</strain>
    </source>
</reference>
<organism evidence="6 7">
    <name type="scientific">Cohnella zeiphila</name>
    <dbReference type="NCBI Taxonomy" id="2761120"/>
    <lineage>
        <taxon>Bacteria</taxon>
        <taxon>Bacillati</taxon>
        <taxon>Bacillota</taxon>
        <taxon>Bacilli</taxon>
        <taxon>Bacillales</taxon>
        <taxon>Paenibacillaceae</taxon>
        <taxon>Cohnella</taxon>
    </lineage>
</organism>
<dbReference type="EMBL" id="JACJVO010000017">
    <property type="protein sequence ID" value="MBB6732146.1"/>
    <property type="molecule type" value="Genomic_DNA"/>
</dbReference>
<dbReference type="GO" id="GO:0008484">
    <property type="term" value="F:sulfuric ester hydrolase activity"/>
    <property type="evidence" value="ECO:0007669"/>
    <property type="project" value="TreeGrafter"/>
</dbReference>
<keyword evidence="3 6" id="KW-0378">Hydrolase</keyword>
<feature type="region of interest" description="Disordered" evidence="4">
    <location>
        <begin position="205"/>
        <end position="226"/>
    </location>
</feature>
<dbReference type="PROSITE" id="PS00149">
    <property type="entry name" value="SULFATASE_2"/>
    <property type="match status" value="1"/>
</dbReference>
<evidence type="ECO:0000256" key="2">
    <source>
        <dbReference type="ARBA" id="ARBA00022723"/>
    </source>
</evidence>
<evidence type="ECO:0000259" key="5">
    <source>
        <dbReference type="Pfam" id="PF00884"/>
    </source>
</evidence>
<evidence type="ECO:0000256" key="4">
    <source>
        <dbReference type="SAM" id="MobiDB-lite"/>
    </source>
</evidence>
<evidence type="ECO:0000313" key="6">
    <source>
        <dbReference type="EMBL" id="MBB6732146.1"/>
    </source>
</evidence>
<dbReference type="InterPro" id="IPR017850">
    <property type="entry name" value="Alkaline_phosphatase_core_sf"/>
</dbReference>
<dbReference type="AlphaFoldDB" id="A0A7X0SLM2"/>
<dbReference type="InterPro" id="IPR000917">
    <property type="entry name" value="Sulfatase_N"/>
</dbReference>
<dbReference type="RefSeq" id="WP_185129809.1">
    <property type="nucleotide sequence ID" value="NZ_JACJVO010000017.1"/>
</dbReference>
<sequence length="484" mass="55271">MRRKPNLLLIMCDQLRYDVLGCYGNKLVQTPNMDRLARMGVVFDQAYSQTPVCVPARHGLISGLNPFEIGLLKNEGLSKEIEDPLPERIREQGYHTCAVGKMHFHPVRKHYGFDRMLLSEEVPSHFDDDEYLQFLRTQGYGHVTEPHGKRSELYYVPQVSELPGHLHTTAWTADTACRVIRQNQNRPFFLFTSFIKPHPPFDPSAPYDTMYPTDQVPPPKRREHERTPDDAWIEVMNDFKVNGIDSLSHEDELKMRAYYYGCVSQVDAQIGQILDTLESCGLIDDTLIVFTSDHGEMLGDHYSYGKRTYYEMSAKVPLIVSWPAALPQGERREQLALLQDIYATLIAAAGGKVPAASSGVDLLPAARQTERPTREKIFAEIGRGRLFKTMLRWDRYKYIYHANGGKENLFDLLADPDEFNDISALHPELCRECREQLTDHYRAYGLAEALGSDGLARYEETKHVPRGYLDQSPKWPATVIADSK</sequence>
<dbReference type="PANTHER" id="PTHR45953:SF1">
    <property type="entry name" value="IDURONATE 2-SULFATASE"/>
    <property type="match status" value="1"/>
</dbReference>
<dbReference type="PANTHER" id="PTHR45953">
    <property type="entry name" value="IDURONATE 2-SULFATASE"/>
    <property type="match status" value="1"/>
</dbReference>
<comment type="similarity">
    <text evidence="1">Belongs to the sulfatase family.</text>
</comment>
<dbReference type="Proteomes" id="UP000564644">
    <property type="component" value="Unassembled WGS sequence"/>
</dbReference>
<dbReference type="GO" id="GO:0046872">
    <property type="term" value="F:metal ion binding"/>
    <property type="evidence" value="ECO:0007669"/>
    <property type="project" value="UniProtKB-KW"/>
</dbReference>
<keyword evidence="7" id="KW-1185">Reference proteome</keyword>
<dbReference type="Gene3D" id="3.40.720.10">
    <property type="entry name" value="Alkaline Phosphatase, subunit A"/>
    <property type="match status" value="1"/>
</dbReference>
<dbReference type="GO" id="GO:0005737">
    <property type="term" value="C:cytoplasm"/>
    <property type="evidence" value="ECO:0007669"/>
    <property type="project" value="TreeGrafter"/>
</dbReference>
<feature type="domain" description="Sulfatase N-terminal" evidence="5">
    <location>
        <begin position="5"/>
        <end position="350"/>
    </location>
</feature>
<gene>
    <name evidence="6" type="ORF">H7C18_14590</name>
</gene>
<evidence type="ECO:0000313" key="7">
    <source>
        <dbReference type="Proteomes" id="UP000564644"/>
    </source>
</evidence>
<dbReference type="GO" id="GO:0016740">
    <property type="term" value="F:transferase activity"/>
    <property type="evidence" value="ECO:0007669"/>
    <property type="project" value="UniProtKB-KW"/>
</dbReference>
<evidence type="ECO:0000256" key="1">
    <source>
        <dbReference type="ARBA" id="ARBA00008779"/>
    </source>
</evidence>
<keyword evidence="6" id="KW-0808">Transferase</keyword>
<proteinExistence type="inferred from homology"/>
<name>A0A7X0SLM2_9BACL</name>
<accession>A0A7X0SLM2</accession>
<protein>
    <submittedName>
        <fullName evidence="6">Sulfatase-like hydrolase/transferase</fullName>
    </submittedName>
</protein>
<comment type="caution">
    <text evidence="6">The sequence shown here is derived from an EMBL/GenBank/DDBJ whole genome shotgun (WGS) entry which is preliminary data.</text>
</comment>